<dbReference type="Pfam" id="PF03932">
    <property type="entry name" value="CutC"/>
    <property type="match status" value="1"/>
</dbReference>
<dbReference type="SUPFAM" id="SSF110395">
    <property type="entry name" value="CutC-like"/>
    <property type="match status" value="1"/>
</dbReference>
<name>A0A347WMS9_9LACT</name>
<dbReference type="InterPro" id="IPR005627">
    <property type="entry name" value="CutC-like"/>
</dbReference>
<dbReference type="PANTHER" id="PTHR12598">
    <property type="entry name" value="COPPER HOMEOSTASIS PROTEIN CUTC"/>
    <property type="match status" value="1"/>
</dbReference>
<comment type="similarity">
    <text evidence="1 2">Belongs to the CutC family.</text>
</comment>
<dbReference type="EMBL" id="CP023434">
    <property type="protein sequence ID" value="AXY26386.1"/>
    <property type="molecule type" value="Genomic_DNA"/>
</dbReference>
<dbReference type="InterPro" id="IPR036822">
    <property type="entry name" value="CutC-like_dom_sf"/>
</dbReference>
<dbReference type="OrthoDB" id="9815677at2"/>
<comment type="subcellular location">
    <subcellularLocation>
        <location evidence="2">Cytoplasm</location>
    </subcellularLocation>
</comment>
<dbReference type="AlphaFoldDB" id="A0A347WMS9"/>
<keyword evidence="2" id="KW-0963">Cytoplasm</keyword>
<sequence length="210" mass="22720">MILEFCAENFTHIQTAIHRGAGRIELCDNLAVGGTTPSFGVIKAVIATAHMHKVPVMTMIRCRGGDFEYSTSEKQIMLADAQLASQLGADGLVFGALNGSTLDTPFAEEMAHIAQANGQQLTFHMAFDELDVDEQARAIDNLAKLGIERILTHGGPAGSDILSNIQHLQDLQNYAGERLRILPGGGIHTGNLHIVHQALQFPEYHGTRIV</sequence>
<accession>A0A347WMS9</accession>
<proteinExistence type="inferred from homology"/>
<dbReference type="GO" id="GO:0005737">
    <property type="term" value="C:cytoplasm"/>
    <property type="evidence" value="ECO:0007669"/>
    <property type="project" value="UniProtKB-SubCell"/>
</dbReference>
<comment type="caution">
    <text evidence="2">Once thought to be involved in copper homeostasis, experiments in E.coli have shown this is not the case.</text>
</comment>
<protein>
    <recommendedName>
        <fullName evidence="2">PF03932 family protein CutC</fullName>
    </recommendedName>
</protein>
<evidence type="ECO:0000256" key="1">
    <source>
        <dbReference type="ARBA" id="ARBA00007768"/>
    </source>
</evidence>
<dbReference type="PANTHER" id="PTHR12598:SF0">
    <property type="entry name" value="COPPER HOMEOSTASIS PROTEIN CUTC HOMOLOG"/>
    <property type="match status" value="1"/>
</dbReference>
<evidence type="ECO:0000256" key="2">
    <source>
        <dbReference type="HAMAP-Rule" id="MF_00795"/>
    </source>
</evidence>
<dbReference type="HAMAP" id="MF_00795">
    <property type="entry name" value="CutC"/>
    <property type="match status" value="1"/>
</dbReference>
<evidence type="ECO:0000313" key="4">
    <source>
        <dbReference type="Proteomes" id="UP000263232"/>
    </source>
</evidence>
<dbReference type="Proteomes" id="UP000263232">
    <property type="component" value="Chromosome"/>
</dbReference>
<dbReference type="RefSeq" id="WP_118991245.1">
    <property type="nucleotide sequence ID" value="NZ_CP023434.1"/>
</dbReference>
<evidence type="ECO:0000313" key="3">
    <source>
        <dbReference type="EMBL" id="AXY26386.1"/>
    </source>
</evidence>
<gene>
    <name evidence="2" type="primary">cutC</name>
    <name evidence="3" type="ORF">CL176_10495</name>
</gene>
<keyword evidence="4" id="KW-1185">Reference proteome</keyword>
<dbReference type="CDD" id="cd00945">
    <property type="entry name" value="Aldolase_Class_I"/>
    <property type="match status" value="1"/>
</dbReference>
<reference evidence="3 4" key="1">
    <citation type="submission" date="2017-09" db="EMBL/GenBank/DDBJ databases">
        <title>Complete genome sequence of Oxytococcus suis strain ZY16052.</title>
        <authorList>
            <person name="Li F."/>
        </authorList>
    </citation>
    <scope>NUCLEOTIDE SEQUENCE [LARGE SCALE GENOMIC DNA]</scope>
    <source>
        <strain evidence="3 4">ZY16052</strain>
    </source>
</reference>
<dbReference type="GO" id="GO:0005507">
    <property type="term" value="F:copper ion binding"/>
    <property type="evidence" value="ECO:0007669"/>
    <property type="project" value="TreeGrafter"/>
</dbReference>
<dbReference type="KEGG" id="abae:CL176_10495"/>
<dbReference type="Gene3D" id="3.20.20.380">
    <property type="entry name" value="Copper homeostasis (CutC) domain"/>
    <property type="match status" value="1"/>
</dbReference>
<organism evidence="3 4">
    <name type="scientific">Suicoccus acidiformans</name>
    <dbReference type="NCBI Taxonomy" id="2036206"/>
    <lineage>
        <taxon>Bacteria</taxon>
        <taxon>Bacillati</taxon>
        <taxon>Bacillota</taxon>
        <taxon>Bacilli</taxon>
        <taxon>Lactobacillales</taxon>
        <taxon>Aerococcaceae</taxon>
        <taxon>Suicoccus</taxon>
    </lineage>
</organism>